<name>A0A9W8NAG1_9PEZI</name>
<dbReference type="EMBL" id="JANPWZ010001503">
    <property type="protein sequence ID" value="KAJ3565308.1"/>
    <property type="molecule type" value="Genomic_DNA"/>
</dbReference>
<evidence type="ECO:0000313" key="3">
    <source>
        <dbReference type="Proteomes" id="UP001148614"/>
    </source>
</evidence>
<proteinExistence type="predicted"/>
<feature type="region of interest" description="Disordered" evidence="1">
    <location>
        <begin position="1"/>
        <end position="197"/>
    </location>
</feature>
<accession>A0A9W8NAG1</accession>
<comment type="caution">
    <text evidence="2">The sequence shown here is derived from an EMBL/GenBank/DDBJ whole genome shotgun (WGS) entry which is preliminary data.</text>
</comment>
<organism evidence="2 3">
    <name type="scientific">Xylaria arbuscula</name>
    <dbReference type="NCBI Taxonomy" id="114810"/>
    <lineage>
        <taxon>Eukaryota</taxon>
        <taxon>Fungi</taxon>
        <taxon>Dikarya</taxon>
        <taxon>Ascomycota</taxon>
        <taxon>Pezizomycotina</taxon>
        <taxon>Sordariomycetes</taxon>
        <taxon>Xylariomycetidae</taxon>
        <taxon>Xylariales</taxon>
        <taxon>Xylariaceae</taxon>
        <taxon>Xylaria</taxon>
    </lineage>
</organism>
<feature type="compositionally biased region" description="Basic and acidic residues" evidence="1">
    <location>
        <begin position="128"/>
        <end position="138"/>
    </location>
</feature>
<sequence>MWPFRRRGSRRRSNTAPIADAASYAPGDDPQFHSMPRTKAVTTSTAPDAAVTGKGNRNPQRRGRAYSFSPGRQDSIRVNKLRKKSSVQVHTSLPAEDTSQRMPTLYHDTSRNKRRGQPLLHKKSSKRRKEDHDREAEIRAMSQFMPNRSTTDNWIVGRPSKRESRQLRSSFAANQRSSDISLPGPESLHSAMSSDSEHISWKVSAFDALSPRPTLRYSSNPLTGPAAGSGPTRSQSTRKKNP</sequence>
<feature type="compositionally biased region" description="Polar residues" evidence="1">
    <location>
        <begin position="167"/>
        <end position="180"/>
    </location>
</feature>
<gene>
    <name evidence="2" type="ORF">NPX13_g7557</name>
</gene>
<feature type="region of interest" description="Disordered" evidence="1">
    <location>
        <begin position="212"/>
        <end position="242"/>
    </location>
</feature>
<feature type="compositionally biased region" description="Basic residues" evidence="1">
    <location>
        <begin position="1"/>
        <end position="13"/>
    </location>
</feature>
<evidence type="ECO:0000313" key="2">
    <source>
        <dbReference type="EMBL" id="KAJ3565308.1"/>
    </source>
</evidence>
<dbReference type="VEuPathDB" id="FungiDB:F4678DRAFT_478504"/>
<dbReference type="Proteomes" id="UP001148614">
    <property type="component" value="Unassembled WGS sequence"/>
</dbReference>
<evidence type="ECO:0000256" key="1">
    <source>
        <dbReference type="SAM" id="MobiDB-lite"/>
    </source>
</evidence>
<keyword evidence="3" id="KW-1185">Reference proteome</keyword>
<feature type="compositionally biased region" description="Basic residues" evidence="1">
    <location>
        <begin position="112"/>
        <end position="127"/>
    </location>
</feature>
<reference evidence="2" key="1">
    <citation type="submission" date="2022-07" db="EMBL/GenBank/DDBJ databases">
        <title>Genome Sequence of Xylaria arbuscula.</title>
        <authorList>
            <person name="Buettner E."/>
        </authorList>
    </citation>
    <scope>NUCLEOTIDE SEQUENCE</scope>
    <source>
        <strain evidence="2">VT107</strain>
    </source>
</reference>
<dbReference type="AlphaFoldDB" id="A0A9W8NAG1"/>
<protein>
    <submittedName>
        <fullName evidence="2">Uncharacterized protein</fullName>
    </submittedName>
</protein>
<feature type="compositionally biased region" description="Polar residues" evidence="1">
    <location>
        <begin position="144"/>
        <end position="153"/>
    </location>
</feature>